<dbReference type="InterPro" id="IPR001279">
    <property type="entry name" value="Metallo-B-lactamas"/>
</dbReference>
<evidence type="ECO:0000256" key="7">
    <source>
        <dbReference type="SAM" id="MobiDB-lite"/>
    </source>
</evidence>
<accession>A0A914B8I2</accession>
<dbReference type="InterPro" id="IPR022712">
    <property type="entry name" value="Beta_Casp"/>
</dbReference>
<evidence type="ECO:0000256" key="4">
    <source>
        <dbReference type="ARBA" id="ARBA00022884"/>
    </source>
</evidence>
<feature type="compositionally biased region" description="Acidic residues" evidence="7">
    <location>
        <begin position="415"/>
        <end position="426"/>
    </location>
</feature>
<evidence type="ECO:0000256" key="3">
    <source>
        <dbReference type="ARBA" id="ARBA00022664"/>
    </source>
</evidence>
<evidence type="ECO:0000256" key="6">
    <source>
        <dbReference type="RuleBase" id="RU365006"/>
    </source>
</evidence>
<keyword evidence="4 6" id="KW-0694">RNA-binding</keyword>
<dbReference type="GO" id="GO:0005847">
    <property type="term" value="C:mRNA cleavage and polyadenylation specificity factor complex"/>
    <property type="evidence" value="ECO:0007669"/>
    <property type="project" value="InterPro"/>
</dbReference>
<dbReference type="RefSeq" id="XP_038072488.1">
    <property type="nucleotide sequence ID" value="XM_038216560.1"/>
</dbReference>
<name>A0A914B8I2_PATMI</name>
<dbReference type="Pfam" id="PF07521">
    <property type="entry name" value="RMMBL"/>
    <property type="match status" value="1"/>
</dbReference>
<dbReference type="SMART" id="SM01027">
    <property type="entry name" value="Beta-Casp"/>
    <property type="match status" value="1"/>
</dbReference>
<comment type="subcellular location">
    <subcellularLocation>
        <location evidence="1 6">Nucleus</location>
    </subcellularLocation>
</comment>
<proteinExistence type="inferred from homology"/>
<dbReference type="InterPro" id="IPR027075">
    <property type="entry name" value="CPSF2"/>
</dbReference>
<keyword evidence="3 6" id="KW-0507">mRNA processing</keyword>
<dbReference type="EnsemblMetazoa" id="XM_038216561.1">
    <property type="protein sequence ID" value="XP_038072489.1"/>
    <property type="gene ID" value="LOC119741005"/>
</dbReference>
<comment type="similarity">
    <text evidence="2 6">Belongs to the metallo-beta-lactamase superfamily. RNA-metabolizing metallo-beta-lactamase-like family. CPSF2/YSH1 subfamily.</text>
</comment>
<evidence type="ECO:0000256" key="2">
    <source>
        <dbReference type="ARBA" id="ARBA00010624"/>
    </source>
</evidence>
<dbReference type="OMA" id="QSRHNME"/>
<evidence type="ECO:0000256" key="1">
    <source>
        <dbReference type="ARBA" id="ARBA00004123"/>
    </source>
</evidence>
<dbReference type="PANTHER" id="PTHR45922">
    <property type="entry name" value="CLEAVAGE AND POLYADENYLATION SPECIFICITY FACTOR SUBUNIT 2"/>
    <property type="match status" value="1"/>
</dbReference>
<dbReference type="CDD" id="cd16293">
    <property type="entry name" value="CPSF2-like_MBL-fold"/>
    <property type="match status" value="1"/>
</dbReference>
<dbReference type="Gene3D" id="3.60.15.10">
    <property type="entry name" value="Ribonuclease Z/Hydroxyacylglutathione hydrolase-like"/>
    <property type="match status" value="1"/>
</dbReference>
<dbReference type="InterPro" id="IPR011108">
    <property type="entry name" value="RMMBL"/>
</dbReference>
<dbReference type="Pfam" id="PF16661">
    <property type="entry name" value="Lactamase_B_6"/>
    <property type="match status" value="1"/>
</dbReference>
<reference evidence="9" key="1">
    <citation type="submission" date="2022-11" db="UniProtKB">
        <authorList>
            <consortium name="EnsemblMetazoa"/>
        </authorList>
    </citation>
    <scope>IDENTIFICATION</scope>
</reference>
<feature type="domain" description="Beta-Casp" evidence="8">
    <location>
        <begin position="243"/>
        <end position="368"/>
    </location>
</feature>
<dbReference type="GO" id="GO:0006398">
    <property type="term" value="P:mRNA 3'-end processing by stem-loop binding and cleavage"/>
    <property type="evidence" value="ECO:0007669"/>
    <property type="project" value="InterPro"/>
</dbReference>
<protein>
    <recommendedName>
        <fullName evidence="6">Cleavage and polyadenylation specificity factor subunit 2</fullName>
    </recommendedName>
    <alternativeName>
        <fullName evidence="6">Cleavage and polyadenylation specificity factor 100 kDa subunit</fullName>
    </alternativeName>
</protein>
<feature type="region of interest" description="Disordered" evidence="7">
    <location>
        <begin position="406"/>
        <end position="427"/>
    </location>
</feature>
<dbReference type="InterPro" id="IPR036866">
    <property type="entry name" value="RibonucZ/Hydroxyglut_hydro"/>
</dbReference>
<dbReference type="Pfam" id="PF10996">
    <property type="entry name" value="Beta-Casp"/>
    <property type="match status" value="1"/>
</dbReference>
<dbReference type="EnsemblMetazoa" id="XM_038216560.1">
    <property type="protein sequence ID" value="XP_038072488.1"/>
    <property type="gene ID" value="LOC119741005"/>
</dbReference>
<keyword evidence="5 6" id="KW-0539">Nucleus</keyword>
<keyword evidence="10" id="KW-1185">Reference proteome</keyword>
<dbReference type="InterPro" id="IPR025069">
    <property type="entry name" value="Cpsf2_C"/>
</dbReference>
<evidence type="ECO:0000313" key="9">
    <source>
        <dbReference type="EnsemblMetazoa" id="XP_038072488.1"/>
    </source>
</evidence>
<organism evidence="9 10">
    <name type="scientific">Patiria miniata</name>
    <name type="common">Bat star</name>
    <name type="synonym">Asterina miniata</name>
    <dbReference type="NCBI Taxonomy" id="46514"/>
    <lineage>
        <taxon>Eukaryota</taxon>
        <taxon>Metazoa</taxon>
        <taxon>Echinodermata</taxon>
        <taxon>Eleutherozoa</taxon>
        <taxon>Asterozoa</taxon>
        <taxon>Asteroidea</taxon>
        <taxon>Valvatacea</taxon>
        <taxon>Valvatida</taxon>
        <taxon>Asterinidae</taxon>
        <taxon>Patiria</taxon>
    </lineage>
</organism>
<dbReference type="FunFam" id="3.60.15.10:FF:000008">
    <property type="entry name" value="Cleavage and polyadenylation specificity factor subunit 2"/>
    <property type="match status" value="1"/>
</dbReference>
<evidence type="ECO:0000259" key="8">
    <source>
        <dbReference type="SMART" id="SM01027"/>
    </source>
</evidence>
<dbReference type="InterPro" id="IPR035639">
    <property type="entry name" value="CPSF2_MBL"/>
</dbReference>
<dbReference type="PANTHER" id="PTHR45922:SF1">
    <property type="entry name" value="CLEAVAGE AND POLYADENYLATION SPECIFICITY FACTOR SUBUNIT 2"/>
    <property type="match status" value="1"/>
</dbReference>
<dbReference type="AlphaFoldDB" id="A0A914B8I2"/>
<evidence type="ECO:0000313" key="10">
    <source>
        <dbReference type="Proteomes" id="UP000887568"/>
    </source>
</evidence>
<dbReference type="GO" id="GO:0003723">
    <property type="term" value="F:RNA binding"/>
    <property type="evidence" value="ECO:0007669"/>
    <property type="project" value="UniProtKB-KW"/>
</dbReference>
<dbReference type="RefSeq" id="XP_038072489.1">
    <property type="nucleotide sequence ID" value="XM_038216561.1"/>
</dbReference>
<dbReference type="Pfam" id="PF13299">
    <property type="entry name" value="CPSF100_C"/>
    <property type="match status" value="1"/>
</dbReference>
<dbReference type="GeneID" id="119741005"/>
<dbReference type="OrthoDB" id="64353at2759"/>
<sequence length="766" mass="86668">MTSIIKLTPFSGVGDESPPCYMLQVDEFRFLLDCGWDESFNLDYIENLKKHVHQIDAMLLTYPDHLHLGALPYIVGKCGLTCPIYATIPVYKMGQMFMYDLYQSRHNSEEFDLFTLDDVDSAFDKIIQLKYSQSTNLKGKGHGLTITPLPAGHMIGGTLWRIVKDGEEEIIYAIDYNHKKERHLNGCVLESLNRPSLLITDAFNATYVQARRRLRDEQLMTIILNTMRRDGNVLIAVDTAGRVVELSLLLDQLWRNTESGLTPYSLAMINNVSYNVVEFAKSQVEWMSDKVMRSFEDKRNNPFQFKHLKLCHSLKELAKVPEPKVVLASVPDLQCGYSRSLFVDWCDNPNNSIVLTCRSSHGTLARSFIDNIQQKEVKLKLSKRVKLDPEELEQYRLKKKERNAAEKLRKGADLDSSDESEEEMEIGEVGGLKGNKKYVQHDLMLKAESGKKGTSFFKHAKKSYPMFPFHEERIRWDEYGELIKPEDYMVTEMTQAEEEKTKAEEDGFDGEDLGEAGADIPTKCVSREVTLEVKCSVNFIDFEGRSDGESIKKLITQVKPRQLIIVHGAEEATQHLAEYSRLQLAGTKVFTPSINETMDATMESHIYQVRLKDSLVSSLEFSKAKDAELAWIDGQLDLPTSDLGVNKEQTEVTEEEGSEVKVKAPGLGIGKDTSADADEVIPMLGAIPPQEVPGHYQVFVNAPKFQDLKQVMSRNGIQAEFNGGVLVCNSVVAIKRNDSGRITLEGCLSPDYFKVRELLYEQYAII</sequence>
<dbReference type="Proteomes" id="UP000887568">
    <property type="component" value="Unplaced"/>
</dbReference>
<dbReference type="SUPFAM" id="SSF56281">
    <property type="entry name" value="Metallo-hydrolase/oxidoreductase"/>
    <property type="match status" value="1"/>
</dbReference>
<evidence type="ECO:0000256" key="5">
    <source>
        <dbReference type="ARBA" id="ARBA00023242"/>
    </source>
</evidence>